<dbReference type="PROSITE" id="PS00086">
    <property type="entry name" value="CYTOCHROME_P450"/>
    <property type="match status" value="1"/>
</dbReference>
<dbReference type="PRINTS" id="PR00463">
    <property type="entry name" value="EP450I"/>
</dbReference>
<feature type="binding site" description="axial binding residue" evidence="13">
    <location>
        <position position="691"/>
    </location>
    <ligand>
        <name>heme</name>
        <dbReference type="ChEBI" id="CHEBI:30413"/>
    </ligand>
    <ligandPart>
        <name>Fe</name>
        <dbReference type="ChEBI" id="CHEBI:18248"/>
    </ligandPart>
</feature>
<keyword evidence="10 13" id="KW-0408">Iron</keyword>
<reference evidence="15" key="1">
    <citation type="submission" date="2020-11" db="EMBL/GenBank/DDBJ databases">
        <authorList>
            <person name="Tran Van P."/>
        </authorList>
    </citation>
    <scope>NUCLEOTIDE SEQUENCE</scope>
</reference>
<dbReference type="InterPro" id="IPR002401">
    <property type="entry name" value="Cyt_P450_E_grp-I"/>
</dbReference>
<evidence type="ECO:0000256" key="13">
    <source>
        <dbReference type="PIRSR" id="PIRSR602401-1"/>
    </source>
</evidence>
<gene>
    <name evidence="15" type="ORF">TTEB3V08_LOCUS532</name>
</gene>
<accession>A0A7R9FF03</accession>
<evidence type="ECO:0000256" key="14">
    <source>
        <dbReference type="SAM" id="MobiDB-lite"/>
    </source>
</evidence>
<dbReference type="PANTHER" id="PTHR24291:SF189">
    <property type="entry name" value="CYTOCHROME P450 4C3-RELATED"/>
    <property type="match status" value="1"/>
</dbReference>
<feature type="compositionally biased region" description="Basic and acidic residues" evidence="14">
    <location>
        <begin position="460"/>
        <end position="472"/>
    </location>
</feature>
<evidence type="ECO:0000256" key="6">
    <source>
        <dbReference type="ARBA" id="ARBA00022723"/>
    </source>
</evidence>
<comment type="subcellular location">
    <subcellularLocation>
        <location evidence="3">Endoplasmic reticulum membrane</location>
        <topology evidence="3">Peripheral membrane protein</topology>
    </subcellularLocation>
    <subcellularLocation>
        <location evidence="2">Microsome membrane</location>
        <topology evidence="2">Peripheral membrane protein</topology>
    </subcellularLocation>
</comment>
<dbReference type="InterPro" id="IPR001128">
    <property type="entry name" value="Cyt_P450"/>
</dbReference>
<dbReference type="PANTHER" id="PTHR24291">
    <property type="entry name" value="CYTOCHROME P450 FAMILY 4"/>
    <property type="match status" value="1"/>
</dbReference>
<evidence type="ECO:0000256" key="4">
    <source>
        <dbReference type="ARBA" id="ARBA00010617"/>
    </source>
</evidence>
<dbReference type="AlphaFoldDB" id="A0A7R9FF03"/>
<keyword evidence="11" id="KW-0503">Monooxygenase</keyword>
<dbReference type="GO" id="GO:0005506">
    <property type="term" value="F:iron ion binding"/>
    <property type="evidence" value="ECO:0007669"/>
    <property type="project" value="InterPro"/>
</dbReference>
<keyword evidence="9" id="KW-0560">Oxidoreductase</keyword>
<dbReference type="CDD" id="cd20660">
    <property type="entry name" value="CYP4V-like"/>
    <property type="match status" value="1"/>
</dbReference>
<keyword evidence="5 13" id="KW-0349">Heme</keyword>
<dbReference type="GO" id="GO:0016705">
    <property type="term" value="F:oxidoreductase activity, acting on paired donors, with incorporation or reduction of molecular oxygen"/>
    <property type="evidence" value="ECO:0007669"/>
    <property type="project" value="InterPro"/>
</dbReference>
<dbReference type="InterPro" id="IPR050196">
    <property type="entry name" value="Cytochrome_P450_Monoox"/>
</dbReference>
<dbReference type="EMBL" id="OE000084">
    <property type="protein sequence ID" value="CAD7452349.1"/>
    <property type="molecule type" value="Genomic_DNA"/>
</dbReference>
<dbReference type="GO" id="GO:0020037">
    <property type="term" value="F:heme binding"/>
    <property type="evidence" value="ECO:0007669"/>
    <property type="project" value="InterPro"/>
</dbReference>
<keyword evidence="12" id="KW-0472">Membrane</keyword>
<keyword evidence="6 13" id="KW-0479">Metal-binding</keyword>
<evidence type="ECO:0008006" key="16">
    <source>
        <dbReference type="Google" id="ProtNLM"/>
    </source>
</evidence>
<evidence type="ECO:0000256" key="5">
    <source>
        <dbReference type="ARBA" id="ARBA00022617"/>
    </source>
</evidence>
<sequence>MEVTMILQLCAAVLSLLPVGSVTSALLVVMVVSLMVYNKRRARLVSLINRIPGPPALPFIGNTIELNVEHDGKVLSRTARGARGGKGERRGVASQPTKVSFRVNKNRWISETVDGASYRTGLAEKSYFCKYQFSRERELGKLNIEEVNPHLRGGRVENHLGKATPSSPDQDSNLDLPDIGSLMYCESSALDHATTEVGERRPNVPPRGWGSQGVVGCQAMGAALQVFRCRELFARVTGSTTLWGIHRGVNKAWMGTTPYLMLSKPAMLEPILASNKNIEKSQDYVYLRPWLGTGLLTSSGKRPDKMEQQTSRVYIGKKWHTRRKILTPTFHFKILEDFLDVFQEQSDILVEKLKHKVGKDPFNIFHYVTLCTLDIICETAMGRSVNAQGDSDSQYVKAIYEISSIVQCRQAKMWLQPDWLFKMTSLSNKHDNCVKILHDFSNKEVYPYLRGGMEKDHLEKTNLSTPHRDSKLDSPSSKINSDRERRVIRERKEEIRRQKEEKLCSSPPAEDEALIYDRKKRLAFLDLLIEASQDGAVLCNEDIREEVDTFMFEGHDTTSAAICWALYLLGSHPEIQNRVVEELNYVLGDYDRRLVMKDFQNLKYLECCIKEALRLYPSVPFIARQLKQDVKIAHYTIPAGTTALIVTYMLHRNPEYFPEPEKFNPDHFLPENCVGRHPYAYIPFSAGPRNCIGQKFALLEEKAVIAAVLRNYRVEAVDRREDLTLLGELILRPKHGLNIRLQPRRS</sequence>
<dbReference type="InterPro" id="IPR036396">
    <property type="entry name" value="Cyt_P450_sf"/>
</dbReference>
<keyword evidence="8" id="KW-0492">Microsome</keyword>
<dbReference type="InterPro" id="IPR017972">
    <property type="entry name" value="Cyt_P450_CS"/>
</dbReference>
<name>A0A7R9FF03_9NEOP</name>
<evidence type="ECO:0000313" key="15">
    <source>
        <dbReference type="EMBL" id="CAD7452349.1"/>
    </source>
</evidence>
<dbReference type="GO" id="GO:0004497">
    <property type="term" value="F:monooxygenase activity"/>
    <property type="evidence" value="ECO:0007669"/>
    <property type="project" value="UniProtKB-KW"/>
</dbReference>
<dbReference type="Pfam" id="PF00067">
    <property type="entry name" value="p450"/>
    <property type="match status" value="2"/>
</dbReference>
<organism evidence="15">
    <name type="scientific">Timema tahoe</name>
    <dbReference type="NCBI Taxonomy" id="61484"/>
    <lineage>
        <taxon>Eukaryota</taxon>
        <taxon>Metazoa</taxon>
        <taxon>Ecdysozoa</taxon>
        <taxon>Arthropoda</taxon>
        <taxon>Hexapoda</taxon>
        <taxon>Insecta</taxon>
        <taxon>Pterygota</taxon>
        <taxon>Neoptera</taxon>
        <taxon>Polyneoptera</taxon>
        <taxon>Phasmatodea</taxon>
        <taxon>Timematodea</taxon>
        <taxon>Timematoidea</taxon>
        <taxon>Timematidae</taxon>
        <taxon>Timema</taxon>
    </lineage>
</organism>
<evidence type="ECO:0000256" key="2">
    <source>
        <dbReference type="ARBA" id="ARBA00004174"/>
    </source>
</evidence>
<evidence type="ECO:0000256" key="9">
    <source>
        <dbReference type="ARBA" id="ARBA00023002"/>
    </source>
</evidence>
<evidence type="ECO:0000256" key="7">
    <source>
        <dbReference type="ARBA" id="ARBA00022824"/>
    </source>
</evidence>
<dbReference type="Gene3D" id="1.10.630.10">
    <property type="entry name" value="Cytochrome P450"/>
    <property type="match status" value="1"/>
</dbReference>
<evidence type="ECO:0000256" key="8">
    <source>
        <dbReference type="ARBA" id="ARBA00022848"/>
    </source>
</evidence>
<comment type="cofactor">
    <cofactor evidence="1 13">
        <name>heme</name>
        <dbReference type="ChEBI" id="CHEBI:30413"/>
    </cofactor>
</comment>
<evidence type="ECO:0000256" key="11">
    <source>
        <dbReference type="ARBA" id="ARBA00023033"/>
    </source>
</evidence>
<evidence type="ECO:0000256" key="1">
    <source>
        <dbReference type="ARBA" id="ARBA00001971"/>
    </source>
</evidence>
<evidence type="ECO:0000256" key="10">
    <source>
        <dbReference type="ARBA" id="ARBA00023004"/>
    </source>
</evidence>
<dbReference type="PRINTS" id="PR00385">
    <property type="entry name" value="P450"/>
</dbReference>
<evidence type="ECO:0000256" key="3">
    <source>
        <dbReference type="ARBA" id="ARBA00004406"/>
    </source>
</evidence>
<feature type="region of interest" description="Disordered" evidence="14">
    <location>
        <begin position="460"/>
        <end position="484"/>
    </location>
</feature>
<protein>
    <recommendedName>
        <fullName evidence="16">Cytochrome P450</fullName>
    </recommendedName>
</protein>
<dbReference type="GO" id="GO:0005789">
    <property type="term" value="C:endoplasmic reticulum membrane"/>
    <property type="evidence" value="ECO:0007669"/>
    <property type="project" value="UniProtKB-SubCell"/>
</dbReference>
<proteinExistence type="inferred from homology"/>
<evidence type="ECO:0000256" key="12">
    <source>
        <dbReference type="ARBA" id="ARBA00023136"/>
    </source>
</evidence>
<keyword evidence="7" id="KW-0256">Endoplasmic reticulum</keyword>
<dbReference type="SUPFAM" id="SSF48264">
    <property type="entry name" value="Cytochrome P450"/>
    <property type="match status" value="1"/>
</dbReference>
<comment type="similarity">
    <text evidence="4">Belongs to the cytochrome P450 family.</text>
</comment>